<keyword evidence="1" id="KW-0378">Hydrolase</keyword>
<dbReference type="PANTHER" id="PTHR21340:SF7">
    <property type="entry name" value="NUDIX HYDROLASE DOMAIN-CONTAINING PROTEIN"/>
    <property type="match status" value="1"/>
</dbReference>
<dbReference type="AlphaFoldDB" id="A0A4R5KQM6"/>
<dbReference type="GO" id="GO:0006754">
    <property type="term" value="P:ATP biosynthetic process"/>
    <property type="evidence" value="ECO:0007669"/>
    <property type="project" value="TreeGrafter"/>
</dbReference>
<reference evidence="3 4" key="1">
    <citation type="submission" date="2019-03" db="EMBL/GenBank/DDBJ databases">
        <title>Whole genome sequence of Arthrobacter sp JH1-1.</title>
        <authorList>
            <person name="Trinh H.N."/>
        </authorList>
    </citation>
    <scope>NUCLEOTIDE SEQUENCE [LARGE SCALE GENOMIC DNA]</scope>
    <source>
        <strain evidence="3 4">JH1-1</strain>
    </source>
</reference>
<dbReference type="InterPro" id="IPR051325">
    <property type="entry name" value="Nudix_hydrolase_domain"/>
</dbReference>
<protein>
    <submittedName>
        <fullName evidence="3">NUDIX domain-containing protein</fullName>
    </submittedName>
</protein>
<feature type="domain" description="Nudix hydrolase" evidence="2">
    <location>
        <begin position="1"/>
        <end position="156"/>
    </location>
</feature>
<dbReference type="RefSeq" id="WP_133203655.1">
    <property type="nucleotide sequence ID" value="NZ_SMRU01000007.1"/>
</dbReference>
<proteinExistence type="predicted"/>
<dbReference type="EMBL" id="SMRU01000007">
    <property type="protein sequence ID" value="TDF97896.1"/>
    <property type="molecule type" value="Genomic_DNA"/>
</dbReference>
<dbReference type="GO" id="GO:0004081">
    <property type="term" value="F:bis(5'-nucleosyl)-tetraphosphatase (asymmetrical) activity"/>
    <property type="evidence" value="ECO:0007669"/>
    <property type="project" value="TreeGrafter"/>
</dbReference>
<sequence>MTIRSAGLLLYRRGATGTTAGQDLEVWIAHMGGPFWARKDEHAWSVPKGEYLEDEDPLVAAKREFAEEIGTGAPAVDYFPLGTFRQPSSKLITVFSAETDFRPEQIVSNTFELEWPKGSGVVRSYPEIDDAVWTSESVARTKLVKGQIPILDALVQHLTSG</sequence>
<evidence type="ECO:0000313" key="3">
    <source>
        <dbReference type="EMBL" id="TDF97896.1"/>
    </source>
</evidence>
<dbReference type="PANTHER" id="PTHR21340">
    <property type="entry name" value="DIADENOSINE 5,5-P1,P4-TETRAPHOSPHATE PYROPHOSPHOHYDROLASE MUTT"/>
    <property type="match status" value="1"/>
</dbReference>
<organism evidence="3 4">
    <name type="scientific">Arthrobacter terricola</name>
    <dbReference type="NCBI Taxonomy" id="2547396"/>
    <lineage>
        <taxon>Bacteria</taxon>
        <taxon>Bacillati</taxon>
        <taxon>Actinomycetota</taxon>
        <taxon>Actinomycetes</taxon>
        <taxon>Micrococcales</taxon>
        <taxon>Micrococcaceae</taxon>
        <taxon>Arthrobacter</taxon>
    </lineage>
</organism>
<comment type="caution">
    <text evidence="3">The sequence shown here is derived from an EMBL/GenBank/DDBJ whole genome shotgun (WGS) entry which is preliminary data.</text>
</comment>
<dbReference type="SUPFAM" id="SSF55811">
    <property type="entry name" value="Nudix"/>
    <property type="match status" value="1"/>
</dbReference>
<dbReference type="PROSITE" id="PS00893">
    <property type="entry name" value="NUDIX_BOX"/>
    <property type="match status" value="1"/>
</dbReference>
<evidence type="ECO:0000256" key="1">
    <source>
        <dbReference type="ARBA" id="ARBA00022801"/>
    </source>
</evidence>
<dbReference type="OrthoDB" id="954553at2"/>
<dbReference type="Pfam" id="PF00293">
    <property type="entry name" value="NUDIX"/>
    <property type="match status" value="1"/>
</dbReference>
<dbReference type="CDD" id="cd04662">
    <property type="entry name" value="NUDIX_Hydrolase"/>
    <property type="match status" value="1"/>
</dbReference>
<dbReference type="InterPro" id="IPR015797">
    <property type="entry name" value="NUDIX_hydrolase-like_dom_sf"/>
</dbReference>
<dbReference type="InterPro" id="IPR020084">
    <property type="entry name" value="NUDIX_hydrolase_CS"/>
</dbReference>
<evidence type="ECO:0000313" key="4">
    <source>
        <dbReference type="Proteomes" id="UP000295511"/>
    </source>
</evidence>
<gene>
    <name evidence="3" type="ORF">E1809_07785</name>
</gene>
<dbReference type="Gene3D" id="3.90.79.10">
    <property type="entry name" value="Nucleoside Triphosphate Pyrophosphohydrolase"/>
    <property type="match status" value="1"/>
</dbReference>
<keyword evidence="4" id="KW-1185">Reference proteome</keyword>
<dbReference type="InterPro" id="IPR000086">
    <property type="entry name" value="NUDIX_hydrolase_dom"/>
</dbReference>
<dbReference type="GO" id="GO:0006167">
    <property type="term" value="P:AMP biosynthetic process"/>
    <property type="evidence" value="ECO:0007669"/>
    <property type="project" value="TreeGrafter"/>
</dbReference>
<dbReference type="Proteomes" id="UP000295511">
    <property type="component" value="Unassembled WGS sequence"/>
</dbReference>
<dbReference type="PROSITE" id="PS51462">
    <property type="entry name" value="NUDIX"/>
    <property type="match status" value="1"/>
</dbReference>
<accession>A0A4R5KQM6</accession>
<name>A0A4R5KQM6_9MICC</name>
<evidence type="ECO:0000259" key="2">
    <source>
        <dbReference type="PROSITE" id="PS51462"/>
    </source>
</evidence>